<comment type="similarity">
    <text evidence="1">Belongs to the UPF0145 family.</text>
</comment>
<dbReference type="InterPro" id="IPR035439">
    <property type="entry name" value="UPF0145_dom_sf"/>
</dbReference>
<dbReference type="PANTHER" id="PTHR34068:SF1">
    <property type="entry name" value="UPF0145 PROTEIN YBJQ"/>
    <property type="match status" value="1"/>
</dbReference>
<accession>A0A9E7RR76</accession>
<dbReference type="SUPFAM" id="SSF117782">
    <property type="entry name" value="YbjQ-like"/>
    <property type="match status" value="1"/>
</dbReference>
<protein>
    <recommendedName>
        <fullName evidence="1">UPF0145 protein N5910_05560</fullName>
    </recommendedName>
</protein>
<dbReference type="Proteomes" id="UP001065373">
    <property type="component" value="Chromosome"/>
</dbReference>
<dbReference type="Pfam" id="PF01906">
    <property type="entry name" value="YbjQ_1"/>
    <property type="match status" value="1"/>
</dbReference>
<sequence>MLILTTPTIEGKKITRYHGLVTGDALIGANLYKDMFSGVRDVVGGRTSRYEEELAAARRIAMESMARKAEDMGATAVIGTRVTYHNLGGTMGNTILVTITGTAVSHRD</sequence>
<evidence type="ECO:0000256" key="1">
    <source>
        <dbReference type="HAMAP-Rule" id="MF_00338"/>
    </source>
</evidence>
<dbReference type="EMBL" id="CP104550">
    <property type="protein sequence ID" value="UXH31015.1"/>
    <property type="molecule type" value="Genomic_DNA"/>
</dbReference>
<dbReference type="GeneID" id="58978723"/>
<dbReference type="AlphaFoldDB" id="A0A9E7RR76"/>
<proteinExistence type="inferred from homology"/>
<name>A0A9E7RR76_METWO</name>
<dbReference type="HAMAP" id="MF_00338">
    <property type="entry name" value="UPF0145"/>
    <property type="match status" value="1"/>
</dbReference>
<dbReference type="KEGG" id="mwo:MWSIV6_1092"/>
<dbReference type="InterPro" id="IPR002765">
    <property type="entry name" value="UPF0145_YbjQ-like"/>
</dbReference>
<gene>
    <name evidence="2" type="ORF">N5910_05560</name>
</gene>
<dbReference type="RefSeq" id="WP_074359076.1">
    <property type="nucleotide sequence ID" value="NZ_CP104550.1"/>
</dbReference>
<dbReference type="PANTHER" id="PTHR34068">
    <property type="entry name" value="UPF0145 PROTEIN YBJQ"/>
    <property type="match status" value="1"/>
</dbReference>
<dbReference type="GeneID" id="75106698"/>
<evidence type="ECO:0000313" key="2">
    <source>
        <dbReference type="EMBL" id="UXH31015.1"/>
    </source>
</evidence>
<organism evidence="2">
    <name type="scientific">Methanothermobacter wolfeii</name>
    <name type="common">Methanobacterium wolfei</name>
    <dbReference type="NCBI Taxonomy" id="145261"/>
    <lineage>
        <taxon>Archaea</taxon>
        <taxon>Methanobacteriati</taxon>
        <taxon>Methanobacteriota</taxon>
        <taxon>Methanomada group</taxon>
        <taxon>Methanobacteria</taxon>
        <taxon>Methanobacteriales</taxon>
        <taxon>Methanobacteriaceae</taxon>
        <taxon>Methanothermobacter</taxon>
    </lineage>
</organism>
<reference evidence="2" key="1">
    <citation type="submission" date="2022-09" db="EMBL/GenBank/DDBJ databases">
        <title>Characterization of three MwoI isoschizomers from sequenced genome and metagenomes.</title>
        <authorList>
            <person name="Fomenkov A."/>
            <person name="Xu S.Y."/>
            <person name="Roberts R.J."/>
        </authorList>
    </citation>
    <scope>NUCLEOTIDE SEQUENCE</scope>
    <source>
        <strain evidence="2">DSM 2970</strain>
    </source>
</reference>
<dbReference type="Gene3D" id="3.30.110.70">
    <property type="entry name" value="Hypothetical protein apc22750. Chain B"/>
    <property type="match status" value="1"/>
</dbReference>